<comment type="caution">
    <text evidence="2">The sequence shown here is derived from an EMBL/GenBank/DDBJ whole genome shotgun (WGS) entry which is preliminary data.</text>
</comment>
<evidence type="ECO:0000313" key="3">
    <source>
        <dbReference type="Proteomes" id="UP000518300"/>
    </source>
</evidence>
<feature type="compositionally biased region" description="Basic residues" evidence="1">
    <location>
        <begin position="81"/>
        <end position="95"/>
    </location>
</feature>
<reference evidence="2 3" key="1">
    <citation type="submission" date="2020-04" db="EMBL/GenBank/DDBJ databases">
        <title>Draft genome of Pyxidicoccus fallax type strain.</title>
        <authorList>
            <person name="Whitworth D.E."/>
        </authorList>
    </citation>
    <scope>NUCLEOTIDE SEQUENCE [LARGE SCALE GENOMIC DNA]</scope>
    <source>
        <strain evidence="2 3">DSM 14698</strain>
    </source>
</reference>
<feature type="region of interest" description="Disordered" evidence="1">
    <location>
        <begin position="76"/>
        <end position="95"/>
    </location>
</feature>
<dbReference type="Proteomes" id="UP000518300">
    <property type="component" value="Unassembled WGS sequence"/>
</dbReference>
<dbReference type="AlphaFoldDB" id="A0A848LZV7"/>
<dbReference type="EMBL" id="JABBJJ010000536">
    <property type="protein sequence ID" value="NMO23130.1"/>
    <property type="molecule type" value="Genomic_DNA"/>
</dbReference>
<accession>A0A848LZV7</accession>
<dbReference type="RefSeq" id="WP_169352238.1">
    <property type="nucleotide sequence ID" value="NZ_JABBJJ010000536.1"/>
</dbReference>
<evidence type="ECO:0000313" key="2">
    <source>
        <dbReference type="EMBL" id="NMO23130.1"/>
    </source>
</evidence>
<keyword evidence="3" id="KW-1185">Reference proteome</keyword>
<sequence>EGTGRKVWTEEHPFETSLRESAAPRVWRGNGHVRAEELARVGWMSVGRFYRHHGSKAGFAWRVRQWAEADLCRAGGGGGLRSRRRANASARGRWH</sequence>
<feature type="non-terminal residue" evidence="2">
    <location>
        <position position="1"/>
    </location>
</feature>
<gene>
    <name evidence="2" type="ORF">HG543_50960</name>
</gene>
<name>A0A848LZV7_9BACT</name>
<protein>
    <submittedName>
        <fullName evidence="2">Uncharacterized protein</fullName>
    </submittedName>
</protein>
<evidence type="ECO:0000256" key="1">
    <source>
        <dbReference type="SAM" id="MobiDB-lite"/>
    </source>
</evidence>
<proteinExistence type="predicted"/>
<organism evidence="2 3">
    <name type="scientific">Pyxidicoccus fallax</name>
    <dbReference type="NCBI Taxonomy" id="394095"/>
    <lineage>
        <taxon>Bacteria</taxon>
        <taxon>Pseudomonadati</taxon>
        <taxon>Myxococcota</taxon>
        <taxon>Myxococcia</taxon>
        <taxon>Myxococcales</taxon>
        <taxon>Cystobacterineae</taxon>
        <taxon>Myxococcaceae</taxon>
        <taxon>Pyxidicoccus</taxon>
    </lineage>
</organism>